<gene>
    <name evidence="8" type="ORF">C8A05DRAFT_46717</name>
</gene>
<dbReference type="SUPFAM" id="SSF57701">
    <property type="entry name" value="Zn2/Cys6 DNA-binding domain"/>
    <property type="match status" value="1"/>
</dbReference>
<keyword evidence="2" id="KW-0805">Transcription regulation</keyword>
<evidence type="ECO:0000259" key="7">
    <source>
        <dbReference type="SMART" id="SM00906"/>
    </source>
</evidence>
<dbReference type="Proteomes" id="UP001303889">
    <property type="component" value="Unassembled WGS sequence"/>
</dbReference>
<evidence type="ECO:0000259" key="6">
    <source>
        <dbReference type="SMART" id="SM00066"/>
    </source>
</evidence>
<dbReference type="CDD" id="cd00067">
    <property type="entry name" value="GAL4"/>
    <property type="match status" value="1"/>
</dbReference>
<feature type="domain" description="Xylanolytic transcriptional activator regulatory" evidence="7">
    <location>
        <begin position="335"/>
        <end position="410"/>
    </location>
</feature>
<dbReference type="InterPro" id="IPR007219">
    <property type="entry name" value="XnlR_reg_dom"/>
</dbReference>
<dbReference type="EMBL" id="MU855828">
    <property type="protein sequence ID" value="KAK3899136.1"/>
    <property type="molecule type" value="Genomic_DNA"/>
</dbReference>
<keyword evidence="3" id="KW-0804">Transcription</keyword>
<dbReference type="Pfam" id="PF04082">
    <property type="entry name" value="Fungal_trans"/>
    <property type="match status" value="1"/>
</dbReference>
<evidence type="ECO:0000256" key="2">
    <source>
        <dbReference type="ARBA" id="ARBA00023015"/>
    </source>
</evidence>
<sequence length="714" mass="79471">MPRGRFSRPSTPSTTAGPHLDDIDIAGDGPHPRAQQHMNTGQKVRRPRAARACDLCRVKKNKCDELYPCTYCKECVYRGQEANRRRYMPEYVKHLEDLVRQLSAGGTLASVTATPMIRTGYDVSTVSAGSRQGAGQEVSGINHHTHNVEFYGRSSSVALLSQVQLSGGGEANSPGEEPADAAAIVSNLHNPAFSPPGGTGTCTGQDDASSSVISHYPQCRGFLQGFFSSIHYIHPIVDKPAFLQRCELLWSGKDKAARNSSFTALYYSILALGALVGVRDDEPIDGIANLQWSRKFFDEARTRCSKLGMVTDLDMVQCYIFMAKVCQNELNAHWSYMYIGMAVRTALAMGINREPGPDTKKDATQLRIEARTWWGLYSFETEVSFAMGRPDTLGADPYHNRRFPVTSTEQPTPHPADIDAPGPLDPPYCAIIKPMVDFSKITRRICFSVYLQDNTTKRMLTLAFQIEKELDDWINSLPAVIRPQTTLTIQPETLKSVKEAKWIKRQRLVLLIRYFNLRILLFGSILLTSTAAERASIPQSVEAVQKCLEAAKRTIQVIYEMYQHHDFFHTWFYNTTYTLFASSMILVYVTQEATEDELPGLLKYVSMAIEILETMDECIVAVKAAQMLRRASENAEKKFSAAASATAAAAAPNMVAPVPHESEAMFHWNQYWGPLSFVGGEMELDFSVFQVPDLDGGNPLVGYGEQAEYHHPGP</sequence>
<evidence type="ECO:0000256" key="3">
    <source>
        <dbReference type="ARBA" id="ARBA00023163"/>
    </source>
</evidence>
<organism evidence="8 9">
    <name type="scientific">Staphylotrichum tortipilum</name>
    <dbReference type="NCBI Taxonomy" id="2831512"/>
    <lineage>
        <taxon>Eukaryota</taxon>
        <taxon>Fungi</taxon>
        <taxon>Dikarya</taxon>
        <taxon>Ascomycota</taxon>
        <taxon>Pezizomycotina</taxon>
        <taxon>Sordariomycetes</taxon>
        <taxon>Sordariomycetidae</taxon>
        <taxon>Sordariales</taxon>
        <taxon>Chaetomiaceae</taxon>
        <taxon>Staphylotrichum</taxon>
    </lineage>
</organism>
<dbReference type="GO" id="GO:0000981">
    <property type="term" value="F:DNA-binding transcription factor activity, RNA polymerase II-specific"/>
    <property type="evidence" value="ECO:0007669"/>
    <property type="project" value="InterPro"/>
</dbReference>
<evidence type="ECO:0008006" key="10">
    <source>
        <dbReference type="Google" id="ProtNLM"/>
    </source>
</evidence>
<evidence type="ECO:0000313" key="9">
    <source>
        <dbReference type="Proteomes" id="UP001303889"/>
    </source>
</evidence>
<dbReference type="SMART" id="SM00906">
    <property type="entry name" value="Fungal_trans"/>
    <property type="match status" value="1"/>
</dbReference>
<dbReference type="AlphaFoldDB" id="A0AAN6RR57"/>
<dbReference type="PANTHER" id="PTHR47424:SF15">
    <property type="entry name" value="ZN(II)2CYS6 TRANSCRIPTION FACTOR (EUROFUNG)"/>
    <property type="match status" value="1"/>
</dbReference>
<name>A0AAN6RR57_9PEZI</name>
<keyword evidence="4" id="KW-0539">Nucleus</keyword>
<dbReference type="GO" id="GO:0000435">
    <property type="term" value="P:positive regulation of transcription from RNA polymerase II promoter by galactose"/>
    <property type="evidence" value="ECO:0007669"/>
    <property type="project" value="TreeGrafter"/>
</dbReference>
<evidence type="ECO:0000256" key="1">
    <source>
        <dbReference type="ARBA" id="ARBA00022723"/>
    </source>
</evidence>
<dbReference type="GO" id="GO:0005634">
    <property type="term" value="C:nucleus"/>
    <property type="evidence" value="ECO:0007669"/>
    <property type="project" value="TreeGrafter"/>
</dbReference>
<dbReference type="GO" id="GO:0006351">
    <property type="term" value="P:DNA-templated transcription"/>
    <property type="evidence" value="ECO:0007669"/>
    <property type="project" value="InterPro"/>
</dbReference>
<evidence type="ECO:0000256" key="5">
    <source>
        <dbReference type="SAM" id="MobiDB-lite"/>
    </source>
</evidence>
<keyword evidence="9" id="KW-1185">Reference proteome</keyword>
<keyword evidence="1" id="KW-0479">Metal-binding</keyword>
<dbReference type="GO" id="GO:0000978">
    <property type="term" value="F:RNA polymerase II cis-regulatory region sequence-specific DNA binding"/>
    <property type="evidence" value="ECO:0007669"/>
    <property type="project" value="TreeGrafter"/>
</dbReference>
<feature type="region of interest" description="Disordered" evidence="5">
    <location>
        <begin position="1"/>
        <end position="46"/>
    </location>
</feature>
<dbReference type="InterPro" id="IPR036864">
    <property type="entry name" value="Zn2-C6_fun-type_DNA-bd_sf"/>
</dbReference>
<comment type="caution">
    <text evidence="8">The sequence shown here is derived from an EMBL/GenBank/DDBJ whole genome shotgun (WGS) entry which is preliminary data.</text>
</comment>
<evidence type="ECO:0000256" key="4">
    <source>
        <dbReference type="ARBA" id="ARBA00023242"/>
    </source>
</evidence>
<dbReference type="Gene3D" id="4.10.240.10">
    <property type="entry name" value="Zn(2)-C6 fungal-type DNA-binding domain"/>
    <property type="match status" value="1"/>
</dbReference>
<dbReference type="InterPro" id="IPR051127">
    <property type="entry name" value="Fungal_SecMet_Regulators"/>
</dbReference>
<feature type="domain" description="Zn(2)-C6 fungal-type" evidence="6">
    <location>
        <begin position="47"/>
        <end position="86"/>
    </location>
</feature>
<proteinExistence type="predicted"/>
<reference evidence="8" key="2">
    <citation type="submission" date="2023-05" db="EMBL/GenBank/DDBJ databases">
        <authorList>
            <consortium name="Lawrence Berkeley National Laboratory"/>
            <person name="Steindorff A."/>
            <person name="Hensen N."/>
            <person name="Bonometti L."/>
            <person name="Westerberg I."/>
            <person name="Brannstrom I.O."/>
            <person name="Guillou S."/>
            <person name="Cros-Aarteil S."/>
            <person name="Calhoun S."/>
            <person name="Haridas S."/>
            <person name="Kuo A."/>
            <person name="Mondo S."/>
            <person name="Pangilinan J."/>
            <person name="Riley R."/>
            <person name="Labutti K."/>
            <person name="Andreopoulos B."/>
            <person name="Lipzen A."/>
            <person name="Chen C."/>
            <person name="Yanf M."/>
            <person name="Daum C."/>
            <person name="Ng V."/>
            <person name="Clum A."/>
            <person name="Ohm R."/>
            <person name="Martin F."/>
            <person name="Silar P."/>
            <person name="Natvig D."/>
            <person name="Lalanne C."/>
            <person name="Gautier V."/>
            <person name="Ament-Velasquez S.L."/>
            <person name="Kruys A."/>
            <person name="Hutchinson M.I."/>
            <person name="Powell A.J."/>
            <person name="Barry K."/>
            <person name="Miller A.N."/>
            <person name="Grigoriev I.V."/>
            <person name="Debuchy R."/>
            <person name="Gladieux P."/>
            <person name="Thoren M.H."/>
            <person name="Johannesson H."/>
        </authorList>
    </citation>
    <scope>NUCLEOTIDE SEQUENCE</scope>
    <source>
        <strain evidence="8">CBS 103.79</strain>
    </source>
</reference>
<reference evidence="8" key="1">
    <citation type="journal article" date="2023" name="Mol. Phylogenet. Evol.">
        <title>Genome-scale phylogeny and comparative genomics of the fungal order Sordariales.</title>
        <authorList>
            <person name="Hensen N."/>
            <person name="Bonometti L."/>
            <person name="Westerberg I."/>
            <person name="Brannstrom I.O."/>
            <person name="Guillou S."/>
            <person name="Cros-Aarteil S."/>
            <person name="Calhoun S."/>
            <person name="Haridas S."/>
            <person name="Kuo A."/>
            <person name="Mondo S."/>
            <person name="Pangilinan J."/>
            <person name="Riley R."/>
            <person name="LaButti K."/>
            <person name="Andreopoulos B."/>
            <person name="Lipzen A."/>
            <person name="Chen C."/>
            <person name="Yan M."/>
            <person name="Daum C."/>
            <person name="Ng V."/>
            <person name="Clum A."/>
            <person name="Steindorff A."/>
            <person name="Ohm R.A."/>
            <person name="Martin F."/>
            <person name="Silar P."/>
            <person name="Natvig D.O."/>
            <person name="Lalanne C."/>
            <person name="Gautier V."/>
            <person name="Ament-Velasquez S.L."/>
            <person name="Kruys A."/>
            <person name="Hutchinson M.I."/>
            <person name="Powell A.J."/>
            <person name="Barry K."/>
            <person name="Miller A.N."/>
            <person name="Grigoriev I.V."/>
            <person name="Debuchy R."/>
            <person name="Gladieux P."/>
            <person name="Hiltunen Thoren M."/>
            <person name="Johannesson H."/>
        </authorList>
    </citation>
    <scope>NUCLEOTIDE SEQUENCE</scope>
    <source>
        <strain evidence="8">CBS 103.79</strain>
    </source>
</reference>
<dbReference type="InterPro" id="IPR001138">
    <property type="entry name" value="Zn2Cys6_DnaBD"/>
</dbReference>
<protein>
    <recommendedName>
        <fullName evidence="10">Zn(2)-C6 fungal-type domain-containing protein</fullName>
    </recommendedName>
</protein>
<dbReference type="GO" id="GO:0008270">
    <property type="term" value="F:zinc ion binding"/>
    <property type="evidence" value="ECO:0007669"/>
    <property type="project" value="InterPro"/>
</dbReference>
<dbReference type="CDD" id="cd12148">
    <property type="entry name" value="fungal_TF_MHR"/>
    <property type="match status" value="1"/>
</dbReference>
<dbReference type="PANTHER" id="PTHR47424">
    <property type="entry name" value="REGULATORY PROTEIN GAL4"/>
    <property type="match status" value="1"/>
</dbReference>
<accession>A0AAN6RR57</accession>
<evidence type="ECO:0000313" key="8">
    <source>
        <dbReference type="EMBL" id="KAK3899136.1"/>
    </source>
</evidence>
<dbReference type="SMART" id="SM00066">
    <property type="entry name" value="GAL4"/>
    <property type="match status" value="1"/>
</dbReference>